<dbReference type="PANTHER" id="PTHR43734">
    <property type="entry name" value="PHYTOENE DESATURASE"/>
    <property type="match status" value="1"/>
</dbReference>
<evidence type="ECO:0000256" key="4">
    <source>
        <dbReference type="ARBA" id="ARBA00037901"/>
    </source>
</evidence>
<comment type="caution">
    <text evidence="12">The sequence shown here is derived from an EMBL/GenBank/DDBJ whole genome shotgun (WGS) entry which is preliminary data.</text>
</comment>
<dbReference type="InterPro" id="IPR036188">
    <property type="entry name" value="FAD/NAD-bd_sf"/>
</dbReference>
<dbReference type="PANTHER" id="PTHR43734:SF7">
    <property type="entry name" value="4,4'-DIAPONEUROSPORENE OXYGENASE"/>
    <property type="match status" value="1"/>
</dbReference>
<evidence type="ECO:0000313" key="13">
    <source>
        <dbReference type="Proteomes" id="UP000074108"/>
    </source>
</evidence>
<sequence>MKSNKKVIVIGGGLAGMSTAMRLADQYDVTIVEKGERLGGKLNKRSGKGYSFDTGPSILTMPWVLEKLFASAGRNLEDYLTISRVEPGWRAFYEDGKTLDMSADLPTMLEELRKVSESDAKNFLQYLQYTSKMYDLCMKSFYNKSISGIQDLRSIHDVRELLQMDPLKTMDQSTKKYFKSKHVQQLFNFLIMYIGSSPYHAPAILSQLAHVQLGIGVYYVQGGMYEIARAMEKVLKEKNVNLILETKVSRIMTSGRRTTGIITDQGKRIDADIIVSNLEAIPCYETLLPKERKNEVALEDLQKFQPTVSGLVLLLGINRKYEQLAHHNFFFSNDPKKEFDQIFNKKQLADDPTVYIGISSKSDHTQAPEGKENFFILTHVPPLKKGEDWSIYRDQYRENVFSKLERMGLDDIREHIEFEHQFIPNDIQELYGSNGGSIYGVVTDRKLNGGFKIPNQSKEYDNLYFVGGSTHPGGGVPMVTLSGQLTADLIEEIEGLKDQDQDQDQHAG</sequence>
<dbReference type="SUPFAM" id="SSF51905">
    <property type="entry name" value="FAD/NAD(P)-binding domain"/>
    <property type="match status" value="1"/>
</dbReference>
<organism evidence="12 13">
    <name type="scientific">Bacillus coahuilensis p1.1.43</name>
    <dbReference type="NCBI Taxonomy" id="1150625"/>
    <lineage>
        <taxon>Bacteria</taxon>
        <taxon>Bacillati</taxon>
        <taxon>Bacillota</taxon>
        <taxon>Bacilli</taxon>
        <taxon>Bacillales</taxon>
        <taxon>Bacillaceae</taxon>
        <taxon>Bacillus</taxon>
    </lineage>
</organism>
<dbReference type="InterPro" id="IPR002937">
    <property type="entry name" value="Amino_oxidase"/>
</dbReference>
<evidence type="ECO:0000256" key="8">
    <source>
        <dbReference type="ARBA" id="ARBA00042619"/>
    </source>
</evidence>
<dbReference type="Gene3D" id="3.50.50.60">
    <property type="entry name" value="FAD/NAD(P)-binding domain"/>
    <property type="match status" value="2"/>
</dbReference>
<dbReference type="InterPro" id="IPR014105">
    <property type="entry name" value="Carotenoid/retinoid_OxRdtase"/>
</dbReference>
<evidence type="ECO:0000256" key="2">
    <source>
        <dbReference type="ARBA" id="ARBA00022746"/>
    </source>
</evidence>
<dbReference type="OrthoDB" id="9814556at2"/>
<comment type="pathway">
    <text evidence="4">Carotenoid biosynthesis; staphyloxanthin biosynthesis; staphyloxanthin from farnesyl diphosphate: step 3/5.</text>
</comment>
<dbReference type="PATRIC" id="fig|1150625.3.peg.1596"/>
<keyword evidence="3 10" id="KW-0560">Oxidoreductase</keyword>
<evidence type="ECO:0000256" key="10">
    <source>
        <dbReference type="RuleBase" id="RU362075"/>
    </source>
</evidence>
<comment type="catalytic activity">
    <reaction evidence="9">
        <text>all-trans-4,4'-diaponeurosporene + 2 AH2 + 2 O2 = 4,4'-diaponeurosporenal + 2 A + 3 H2O</text>
        <dbReference type="Rhea" id="RHEA:56104"/>
        <dbReference type="ChEBI" id="CHEBI:13193"/>
        <dbReference type="ChEBI" id="CHEBI:15377"/>
        <dbReference type="ChEBI" id="CHEBI:15379"/>
        <dbReference type="ChEBI" id="CHEBI:17499"/>
        <dbReference type="ChEBI" id="CHEBI:62743"/>
        <dbReference type="ChEBI" id="CHEBI:79065"/>
    </reaction>
</comment>
<comment type="cofactor">
    <cofactor evidence="1">
        <name>FAD</name>
        <dbReference type="ChEBI" id="CHEBI:57692"/>
    </cofactor>
</comment>
<evidence type="ECO:0000256" key="5">
    <source>
        <dbReference type="ARBA" id="ARBA00038194"/>
    </source>
</evidence>
<evidence type="ECO:0000256" key="1">
    <source>
        <dbReference type="ARBA" id="ARBA00001974"/>
    </source>
</evidence>
<keyword evidence="13" id="KW-1185">Reference proteome</keyword>
<protein>
    <recommendedName>
        <fullName evidence="6">4,4'-diaponeurosporene oxygenase</fullName>
    </recommendedName>
    <alternativeName>
        <fullName evidence="7">4,4'-diaponeurosporene oxidase</fullName>
    </alternativeName>
    <alternativeName>
        <fullName evidence="8">Carotenoid oxidase</fullName>
    </alternativeName>
</protein>
<evidence type="ECO:0000259" key="11">
    <source>
        <dbReference type="Pfam" id="PF01593"/>
    </source>
</evidence>
<reference evidence="12 13" key="1">
    <citation type="journal article" date="2016" name="Front. Microbiol.">
        <title>Microevolution Analysis of Bacillus coahuilensis Unveils Differences in Phosphorus Acquisition Strategies and Their Regulation.</title>
        <authorList>
            <person name="Gomez-Lunar Z."/>
            <person name="Hernandez-Gonzalez I."/>
            <person name="Rodriguez-Torres M.D."/>
            <person name="Souza V."/>
            <person name="Olmedo-Alvarez G."/>
        </authorList>
    </citation>
    <scope>NUCLEOTIDE SEQUENCE [LARGE SCALE GENOMIC DNA]</scope>
    <source>
        <strain evidence="13">p1.1.43</strain>
    </source>
</reference>
<evidence type="ECO:0000256" key="3">
    <source>
        <dbReference type="ARBA" id="ARBA00023002"/>
    </source>
</evidence>
<accession>A0A147K887</accession>
<dbReference type="GO" id="GO:0016491">
    <property type="term" value="F:oxidoreductase activity"/>
    <property type="evidence" value="ECO:0007669"/>
    <property type="project" value="UniProtKB-KW"/>
</dbReference>
<dbReference type="STRING" id="1150625.Q75_07570"/>
<evidence type="ECO:0000313" key="12">
    <source>
        <dbReference type="EMBL" id="KUP06394.1"/>
    </source>
</evidence>
<dbReference type="GO" id="GO:0016117">
    <property type="term" value="P:carotenoid biosynthetic process"/>
    <property type="evidence" value="ECO:0007669"/>
    <property type="project" value="UniProtKB-KW"/>
</dbReference>
<comment type="similarity">
    <text evidence="5">Belongs to the carotenoid/retinoid oxidoreductase family. CrtP subfamily.</text>
</comment>
<dbReference type="NCBIfam" id="TIGR02734">
    <property type="entry name" value="crtI_fam"/>
    <property type="match status" value="1"/>
</dbReference>
<dbReference type="EMBL" id="LDYG01000028">
    <property type="protein sequence ID" value="KUP06394.1"/>
    <property type="molecule type" value="Genomic_DNA"/>
</dbReference>
<gene>
    <name evidence="12" type="ORF">Q75_07570</name>
</gene>
<evidence type="ECO:0000256" key="7">
    <source>
        <dbReference type="ARBA" id="ARBA00041900"/>
    </source>
</evidence>
<evidence type="ECO:0000256" key="9">
    <source>
        <dbReference type="ARBA" id="ARBA00048532"/>
    </source>
</evidence>
<evidence type="ECO:0000256" key="6">
    <source>
        <dbReference type="ARBA" id="ARBA00039159"/>
    </source>
</evidence>
<dbReference type="AlphaFoldDB" id="A0A147K887"/>
<keyword evidence="2 10" id="KW-0125">Carotenoid biosynthesis</keyword>
<name>A0A147K887_9BACI</name>
<proteinExistence type="inferred from homology"/>
<dbReference type="RefSeq" id="WP_059350956.1">
    <property type="nucleotide sequence ID" value="NZ_LDYG01000028.1"/>
</dbReference>
<dbReference type="Pfam" id="PF01593">
    <property type="entry name" value="Amino_oxidase"/>
    <property type="match status" value="1"/>
</dbReference>
<feature type="domain" description="Amine oxidase" evidence="11">
    <location>
        <begin position="14"/>
        <end position="490"/>
    </location>
</feature>
<dbReference type="Proteomes" id="UP000074108">
    <property type="component" value="Unassembled WGS sequence"/>
</dbReference>